<proteinExistence type="predicted"/>
<dbReference type="EMBL" id="RXII01000091">
    <property type="protein sequence ID" value="RZN60317.1"/>
    <property type="molecule type" value="Genomic_DNA"/>
</dbReference>
<evidence type="ECO:0000313" key="2">
    <source>
        <dbReference type="EMBL" id="RZN60317.1"/>
    </source>
</evidence>
<dbReference type="EMBL" id="RCOS01000077">
    <property type="protein sequence ID" value="RSN75214.1"/>
    <property type="molecule type" value="Genomic_DNA"/>
</dbReference>
<gene>
    <name evidence="1" type="ORF">D6D85_06750</name>
    <name evidence="2" type="ORF">EF810_05960</name>
</gene>
<name>A0A429GMW9_9CREN</name>
<organism evidence="1 3">
    <name type="scientific">Candidatus Methanodesulfokora washburnensis</name>
    <dbReference type="NCBI Taxonomy" id="2478471"/>
    <lineage>
        <taxon>Archaea</taxon>
        <taxon>Thermoproteota</taxon>
        <taxon>Candidatus Korarchaeia</taxon>
        <taxon>Candidatus Korarchaeia incertae sedis</taxon>
        <taxon>Candidatus Methanodesulfokora</taxon>
    </lineage>
</organism>
<sequence length="276" mass="32138">MKEGIHFVEMDEESFVKECVDLLKKAQEKGIVMRILGAMAVYIHSGNNARLREIHRMRFGEGVPMFTDLDLMAYSKQMNDIKKFFESLGYKPDRMINILFPGKRLIYYHPEGKYHIDVFFNKLEFSHDVPFGDSPGKGRLELSFPAISPTDVVLEKLQIHHINRKDLVDLIVMFLSHELSDRDGDGLINKKYIAKLLADDWGFWYDAKENLEKVKGMASTLVKEGILKEDEAQIVVKKVDELIKAIDEEPKTKNWEKRAKKGTKEKWYREVDEIVR</sequence>
<dbReference type="Proteomes" id="UP000277582">
    <property type="component" value="Unassembled WGS sequence"/>
</dbReference>
<dbReference type="Proteomes" id="UP000316217">
    <property type="component" value="Unassembled WGS sequence"/>
</dbReference>
<evidence type="ECO:0008006" key="5">
    <source>
        <dbReference type="Google" id="ProtNLM"/>
    </source>
</evidence>
<comment type="caution">
    <text evidence="1">The sequence shown here is derived from an EMBL/GenBank/DDBJ whole genome shotgun (WGS) entry which is preliminary data.</text>
</comment>
<protein>
    <recommendedName>
        <fullName evidence="5">Nucleotidyltransferase family protein</fullName>
    </recommendedName>
</protein>
<evidence type="ECO:0000313" key="1">
    <source>
        <dbReference type="EMBL" id="RSN75214.1"/>
    </source>
</evidence>
<dbReference type="RefSeq" id="WP_125671262.1">
    <property type="nucleotide sequence ID" value="NZ_RCOS01000077.1"/>
</dbReference>
<reference evidence="2 4" key="2">
    <citation type="journal article" date="2019" name="Nat. Microbiol.">
        <title>Wide diversity of methane and short-chain alkane metabolisms in uncultured archaea.</title>
        <authorList>
            <person name="Borrel G."/>
            <person name="Adam P.S."/>
            <person name="McKay L.J."/>
            <person name="Chen L.X."/>
            <person name="Sierra-Garcia I.N."/>
            <person name="Sieber C.M."/>
            <person name="Letourneur Q."/>
            <person name="Ghozlane A."/>
            <person name="Andersen G.L."/>
            <person name="Li W.J."/>
            <person name="Hallam S.J."/>
            <person name="Muyzer G."/>
            <person name="de Oliveira V.M."/>
            <person name="Inskeep W.P."/>
            <person name="Banfield J.F."/>
            <person name="Gribaldo S."/>
        </authorList>
    </citation>
    <scope>NUCLEOTIDE SEQUENCE [LARGE SCALE GENOMIC DNA]</scope>
    <source>
        <strain evidence="2">NM4</strain>
    </source>
</reference>
<keyword evidence="3" id="KW-1185">Reference proteome</keyword>
<evidence type="ECO:0000313" key="4">
    <source>
        <dbReference type="Proteomes" id="UP000316217"/>
    </source>
</evidence>
<accession>A0A429GMW9</accession>
<evidence type="ECO:0000313" key="3">
    <source>
        <dbReference type="Proteomes" id="UP000277582"/>
    </source>
</evidence>
<dbReference type="AlphaFoldDB" id="A0A429GMW9"/>
<reference evidence="1 3" key="1">
    <citation type="submission" date="2018-10" db="EMBL/GenBank/DDBJ databases">
        <title>Co-occurring genomic capacity for anaerobic methane metabolism and dissimilatory sulfite reduction discovered in the Korarchaeota.</title>
        <authorList>
            <person name="Mckay L.J."/>
            <person name="Dlakic M."/>
            <person name="Fields M.W."/>
            <person name="Delmont T.O."/>
            <person name="Eren A.M."/>
            <person name="Jay Z.J."/>
            <person name="Klingelsmith K.B."/>
            <person name="Rusch D.B."/>
            <person name="Inskeep W.P."/>
        </authorList>
    </citation>
    <scope>NUCLEOTIDE SEQUENCE [LARGE SCALE GENOMIC DNA]</scope>
    <source>
        <strain evidence="1 3">MDKW</strain>
    </source>
</reference>
<dbReference type="OrthoDB" id="298589at2157"/>